<protein>
    <submittedName>
        <fullName evidence="1">Uncharacterized protein</fullName>
    </submittedName>
</protein>
<reference evidence="1 2" key="1">
    <citation type="submission" date="2019-01" db="EMBL/GenBank/DDBJ databases">
        <authorList>
            <person name="Sayadi A."/>
        </authorList>
    </citation>
    <scope>NUCLEOTIDE SEQUENCE [LARGE SCALE GENOMIC DNA]</scope>
</reference>
<sequence length="164" mass="18853">MIAGGLERRGLVAAVLTRVGWGWGWDVTCRSPPTVRHTGHQEVFTAVRRKIAARRSRRAPKVSARFNQRRRLNENAHIITHRLVARAAQQNQKTNRSQDETVRSGAALHFFAFCLHRRLPAGRNQRRHEHTVFGAPFDEIVVDTSLVVRRKNPNRQSRNNDNKN</sequence>
<keyword evidence="2" id="KW-1185">Reference proteome</keyword>
<evidence type="ECO:0000313" key="2">
    <source>
        <dbReference type="Proteomes" id="UP000410492"/>
    </source>
</evidence>
<dbReference type="AlphaFoldDB" id="A0A653CB28"/>
<evidence type="ECO:0000313" key="1">
    <source>
        <dbReference type="EMBL" id="VEN45098.1"/>
    </source>
</evidence>
<gene>
    <name evidence="1" type="ORF">CALMAC_LOCUS7664</name>
</gene>
<organism evidence="1 2">
    <name type="scientific">Callosobruchus maculatus</name>
    <name type="common">Southern cowpea weevil</name>
    <name type="synonym">Pulse bruchid</name>
    <dbReference type="NCBI Taxonomy" id="64391"/>
    <lineage>
        <taxon>Eukaryota</taxon>
        <taxon>Metazoa</taxon>
        <taxon>Ecdysozoa</taxon>
        <taxon>Arthropoda</taxon>
        <taxon>Hexapoda</taxon>
        <taxon>Insecta</taxon>
        <taxon>Pterygota</taxon>
        <taxon>Neoptera</taxon>
        <taxon>Endopterygota</taxon>
        <taxon>Coleoptera</taxon>
        <taxon>Polyphaga</taxon>
        <taxon>Cucujiformia</taxon>
        <taxon>Chrysomeloidea</taxon>
        <taxon>Chrysomelidae</taxon>
        <taxon>Bruchinae</taxon>
        <taxon>Bruchini</taxon>
        <taxon>Callosobruchus</taxon>
    </lineage>
</organism>
<accession>A0A653CB28</accession>
<name>A0A653CB28_CALMS</name>
<dbReference type="OrthoDB" id="6629392at2759"/>
<proteinExistence type="predicted"/>
<dbReference type="EMBL" id="CAACVG010007374">
    <property type="protein sequence ID" value="VEN45098.1"/>
    <property type="molecule type" value="Genomic_DNA"/>
</dbReference>
<dbReference type="Proteomes" id="UP000410492">
    <property type="component" value="Unassembled WGS sequence"/>
</dbReference>